<comment type="caution">
    <text evidence="1">The sequence shown here is derived from an EMBL/GenBank/DDBJ whole genome shotgun (WGS) entry which is preliminary data.</text>
</comment>
<gene>
    <name evidence="1" type="ORF">S01H4_49505</name>
</gene>
<protein>
    <submittedName>
        <fullName evidence="1">Uncharacterized protein</fullName>
    </submittedName>
</protein>
<evidence type="ECO:0000313" key="1">
    <source>
        <dbReference type="EMBL" id="GAH00003.1"/>
    </source>
</evidence>
<sequence length="37" mass="4385">MKITDETDIKYLQLKLKEFERKGLIVKNSIDNEVFGK</sequence>
<reference evidence="1" key="1">
    <citation type="journal article" date="2014" name="Front. Microbiol.">
        <title>High frequency of phylogenetically diverse reductive dehalogenase-homologous genes in deep subseafloor sedimentary metagenomes.</title>
        <authorList>
            <person name="Kawai M."/>
            <person name="Futagami T."/>
            <person name="Toyoda A."/>
            <person name="Takaki Y."/>
            <person name="Nishi S."/>
            <person name="Hori S."/>
            <person name="Arai W."/>
            <person name="Tsubouchi T."/>
            <person name="Morono Y."/>
            <person name="Uchiyama I."/>
            <person name="Ito T."/>
            <person name="Fujiyama A."/>
            <person name="Inagaki F."/>
            <person name="Takami H."/>
        </authorList>
    </citation>
    <scope>NUCLEOTIDE SEQUENCE</scope>
    <source>
        <strain evidence="1">Expedition CK06-06</strain>
    </source>
</reference>
<accession>X1DUD7</accession>
<name>X1DUD7_9ZZZZ</name>
<feature type="non-terminal residue" evidence="1">
    <location>
        <position position="37"/>
    </location>
</feature>
<organism evidence="1">
    <name type="scientific">marine sediment metagenome</name>
    <dbReference type="NCBI Taxonomy" id="412755"/>
    <lineage>
        <taxon>unclassified sequences</taxon>
        <taxon>metagenomes</taxon>
        <taxon>ecological metagenomes</taxon>
    </lineage>
</organism>
<dbReference type="AlphaFoldDB" id="X1DUD7"/>
<dbReference type="EMBL" id="BART01028008">
    <property type="protein sequence ID" value="GAH00003.1"/>
    <property type="molecule type" value="Genomic_DNA"/>
</dbReference>
<proteinExistence type="predicted"/>